<reference evidence="1" key="1">
    <citation type="submission" date="2020-08" db="EMBL/GenBank/DDBJ databases">
        <title>Plant Genome Project.</title>
        <authorList>
            <person name="Zhang R.-G."/>
        </authorList>
    </citation>
    <scope>NUCLEOTIDE SEQUENCE</scope>
    <source>
        <strain evidence="1">WSP0</strain>
        <tissue evidence="1">Leaf</tissue>
    </source>
</reference>
<sequence length="111" mass="12404">MNDIGARTLNAKIHILPFPRLSKTAAMNAIGNYAQHQKKKPRTTPRSGRFHYMYENTCQDRVHTMAPAQTPHARNTEVLIKTLPSETIPAEQEATQTLVAGVIKEVPRSSI</sequence>
<protein>
    <submittedName>
        <fullName evidence="1">Uncharacterized protein</fullName>
    </submittedName>
</protein>
<proteinExistence type="predicted"/>
<organism evidence="1 2">
    <name type="scientific">Rhododendron griersonianum</name>
    <dbReference type="NCBI Taxonomy" id="479676"/>
    <lineage>
        <taxon>Eukaryota</taxon>
        <taxon>Viridiplantae</taxon>
        <taxon>Streptophyta</taxon>
        <taxon>Embryophyta</taxon>
        <taxon>Tracheophyta</taxon>
        <taxon>Spermatophyta</taxon>
        <taxon>Magnoliopsida</taxon>
        <taxon>eudicotyledons</taxon>
        <taxon>Gunneridae</taxon>
        <taxon>Pentapetalae</taxon>
        <taxon>asterids</taxon>
        <taxon>Ericales</taxon>
        <taxon>Ericaceae</taxon>
        <taxon>Ericoideae</taxon>
        <taxon>Rhodoreae</taxon>
        <taxon>Rhododendron</taxon>
    </lineage>
</organism>
<evidence type="ECO:0000313" key="1">
    <source>
        <dbReference type="EMBL" id="KAG5553441.1"/>
    </source>
</evidence>
<dbReference type="AlphaFoldDB" id="A0AAV6KLS9"/>
<evidence type="ECO:0000313" key="2">
    <source>
        <dbReference type="Proteomes" id="UP000823749"/>
    </source>
</evidence>
<dbReference type="EMBL" id="JACTNZ010000004">
    <property type="protein sequence ID" value="KAG5553441.1"/>
    <property type="molecule type" value="Genomic_DNA"/>
</dbReference>
<accession>A0AAV6KLS9</accession>
<name>A0AAV6KLS9_9ERIC</name>
<keyword evidence="2" id="KW-1185">Reference proteome</keyword>
<comment type="caution">
    <text evidence="1">The sequence shown here is derived from an EMBL/GenBank/DDBJ whole genome shotgun (WGS) entry which is preliminary data.</text>
</comment>
<dbReference type="Proteomes" id="UP000823749">
    <property type="component" value="Chromosome 4"/>
</dbReference>
<gene>
    <name evidence="1" type="ORF">RHGRI_011356</name>
</gene>